<gene>
    <name evidence="1" type="ORF">GCM10022210_54190</name>
</gene>
<keyword evidence="2" id="KW-1185">Reference proteome</keyword>
<proteinExistence type="predicted"/>
<dbReference type="Proteomes" id="UP001500742">
    <property type="component" value="Unassembled WGS sequence"/>
</dbReference>
<protein>
    <recommendedName>
        <fullName evidence="3">Carboxypeptidase-like regulatory domain-containing protein</fullName>
    </recommendedName>
</protein>
<sequence length="250" mass="28405">MKVWLFLIFCTLSARGFAQQKPVEGIVFDKDSKDRIAKVNIVNATTGKSVYNSLKGEFSIDAQPGDVLIFSKPDHFNDTLKVKSADALAVYMKRSAIMLKEVYIRDTVLTPEKQFAATKRDYTKIYGSEYSQSLLSVAPGLGAGIGIDALYNAFSRSGRNAAKLRETIEKDYHQQEIDYRFNRPFVASVTRLKDQQLTDFMQRYRPGYYMVKTTTDYEFIASIKANLRRFLRSPRTYSLAPLVTPPVTNN</sequence>
<reference evidence="2" key="1">
    <citation type="journal article" date="2019" name="Int. J. Syst. Evol. Microbiol.">
        <title>The Global Catalogue of Microorganisms (GCM) 10K type strain sequencing project: providing services to taxonomists for standard genome sequencing and annotation.</title>
        <authorList>
            <consortium name="The Broad Institute Genomics Platform"/>
            <consortium name="The Broad Institute Genome Sequencing Center for Infectious Disease"/>
            <person name="Wu L."/>
            <person name="Ma J."/>
        </authorList>
    </citation>
    <scope>NUCLEOTIDE SEQUENCE [LARGE SCALE GENOMIC DNA]</scope>
    <source>
        <strain evidence="2">JCM 16601</strain>
    </source>
</reference>
<evidence type="ECO:0000313" key="1">
    <source>
        <dbReference type="EMBL" id="GAA3993411.1"/>
    </source>
</evidence>
<dbReference type="RefSeq" id="WP_259096920.1">
    <property type="nucleotide sequence ID" value="NZ_BAAAZC010000051.1"/>
</dbReference>
<dbReference type="SUPFAM" id="SSF49464">
    <property type="entry name" value="Carboxypeptidase regulatory domain-like"/>
    <property type="match status" value="1"/>
</dbReference>
<dbReference type="EMBL" id="BAAAZC010000051">
    <property type="protein sequence ID" value="GAA3993411.1"/>
    <property type="molecule type" value="Genomic_DNA"/>
</dbReference>
<name>A0ABP7R796_9SPHI</name>
<accession>A0ABP7R796</accession>
<organism evidence="1 2">
    <name type="scientific">Mucilaginibacter dorajii</name>
    <dbReference type="NCBI Taxonomy" id="692994"/>
    <lineage>
        <taxon>Bacteria</taxon>
        <taxon>Pseudomonadati</taxon>
        <taxon>Bacteroidota</taxon>
        <taxon>Sphingobacteriia</taxon>
        <taxon>Sphingobacteriales</taxon>
        <taxon>Sphingobacteriaceae</taxon>
        <taxon>Mucilaginibacter</taxon>
    </lineage>
</organism>
<evidence type="ECO:0000313" key="2">
    <source>
        <dbReference type="Proteomes" id="UP001500742"/>
    </source>
</evidence>
<dbReference type="InterPro" id="IPR008969">
    <property type="entry name" value="CarboxyPept-like_regulatory"/>
</dbReference>
<comment type="caution">
    <text evidence="1">The sequence shown here is derived from an EMBL/GenBank/DDBJ whole genome shotgun (WGS) entry which is preliminary data.</text>
</comment>
<evidence type="ECO:0008006" key="3">
    <source>
        <dbReference type="Google" id="ProtNLM"/>
    </source>
</evidence>